<keyword evidence="5" id="KW-0143">Chaperone</keyword>
<accession>A0A450TKY7</accession>
<dbReference type="PANTHER" id="PTHR12763">
    <property type="match status" value="1"/>
</dbReference>
<evidence type="ECO:0000256" key="2">
    <source>
        <dbReference type="ARBA" id="ARBA00022692"/>
    </source>
</evidence>
<comment type="subcellular location">
    <subcellularLocation>
        <location evidence="1">Membrane</location>
        <topology evidence="1">Single-pass membrane protein</topology>
    </subcellularLocation>
</comment>
<evidence type="ECO:0000256" key="5">
    <source>
        <dbReference type="ARBA" id="ARBA00023186"/>
    </source>
</evidence>
<dbReference type="GO" id="GO:0016020">
    <property type="term" value="C:membrane"/>
    <property type="evidence" value="ECO:0007669"/>
    <property type="project" value="UniProtKB-SubCell"/>
</dbReference>
<evidence type="ECO:0000259" key="8">
    <source>
        <dbReference type="PROSITE" id="PS50076"/>
    </source>
</evidence>
<dbReference type="CDD" id="cd06257">
    <property type="entry name" value="DnaJ"/>
    <property type="match status" value="1"/>
</dbReference>
<evidence type="ECO:0000256" key="1">
    <source>
        <dbReference type="ARBA" id="ARBA00004167"/>
    </source>
</evidence>
<dbReference type="InterPro" id="IPR036869">
    <property type="entry name" value="J_dom_sf"/>
</dbReference>
<comment type="similarity">
    <text evidence="6">Belongs to the TIM14 family.</text>
</comment>
<sequence>MLIGLILFFSWISRMSPAARSRSTHRALLIAAIGLGLFLIIRGLHPLLAALGALLPFLPRLVNALKAVTTLRFLARFIQGAMAGKQTSKIETRWVRITLNRRSGEMEGEILAGRYQGKLLAELTREELLHVLTECQNQDRYSATILEAYLDRRDGGNWRNGYGNTKEQKTQQKTGKMTVTEAYEILGLPPGSGRKDVIVAYRRLIQKLHPDRGGSTLLATQINEAKNLLLGLLSKNG</sequence>
<reference evidence="9" key="1">
    <citation type="submission" date="2019-02" db="EMBL/GenBank/DDBJ databases">
        <authorList>
            <person name="Gruber-Vodicka R. H."/>
            <person name="Seah K. B. B."/>
        </authorList>
    </citation>
    <scope>NUCLEOTIDE SEQUENCE</scope>
    <source>
        <strain evidence="9">BECK_BZ131</strain>
    </source>
</reference>
<dbReference type="Pfam" id="PF00226">
    <property type="entry name" value="DnaJ"/>
    <property type="match status" value="1"/>
</dbReference>
<evidence type="ECO:0000256" key="3">
    <source>
        <dbReference type="ARBA" id="ARBA00022989"/>
    </source>
</evidence>
<evidence type="ECO:0000256" key="6">
    <source>
        <dbReference type="ARBA" id="ARBA00038105"/>
    </source>
</evidence>
<feature type="transmembrane region" description="Helical" evidence="7">
    <location>
        <begin position="28"/>
        <end position="58"/>
    </location>
</feature>
<dbReference type="Gene3D" id="1.10.287.110">
    <property type="entry name" value="DnaJ domain"/>
    <property type="match status" value="1"/>
</dbReference>
<keyword evidence="3 7" id="KW-1133">Transmembrane helix</keyword>
<keyword evidence="4 7" id="KW-0472">Membrane</keyword>
<evidence type="ECO:0000313" key="9">
    <source>
        <dbReference type="EMBL" id="VFJ68371.1"/>
    </source>
</evidence>
<dbReference type="AlphaFoldDB" id="A0A450TKY7"/>
<evidence type="ECO:0000256" key="4">
    <source>
        <dbReference type="ARBA" id="ARBA00023136"/>
    </source>
</evidence>
<gene>
    <name evidence="9" type="ORF">BECKFW1821C_GA0114237_101434</name>
</gene>
<dbReference type="SUPFAM" id="SSF46565">
    <property type="entry name" value="Chaperone J-domain"/>
    <property type="match status" value="1"/>
</dbReference>
<dbReference type="InterPro" id="IPR001623">
    <property type="entry name" value="DnaJ_domain"/>
</dbReference>
<dbReference type="EMBL" id="CAADFE010000014">
    <property type="protein sequence ID" value="VFJ68371.1"/>
    <property type="molecule type" value="Genomic_DNA"/>
</dbReference>
<proteinExistence type="inferred from homology"/>
<dbReference type="SMART" id="SM00271">
    <property type="entry name" value="DnaJ"/>
    <property type="match status" value="1"/>
</dbReference>
<dbReference type="PROSITE" id="PS50076">
    <property type="entry name" value="DNAJ_2"/>
    <property type="match status" value="1"/>
</dbReference>
<protein>
    <submittedName>
        <fullName evidence="9">DnaJ domain-containing protein</fullName>
    </submittedName>
</protein>
<evidence type="ECO:0000256" key="7">
    <source>
        <dbReference type="SAM" id="Phobius"/>
    </source>
</evidence>
<keyword evidence="2 7" id="KW-0812">Transmembrane</keyword>
<dbReference type="PANTHER" id="PTHR12763:SF28">
    <property type="entry name" value="GEO10507P1-RELATED"/>
    <property type="match status" value="1"/>
</dbReference>
<name>A0A450TKY7_9GAMM</name>
<organism evidence="9">
    <name type="scientific">Candidatus Kentrum sp. FW</name>
    <dbReference type="NCBI Taxonomy" id="2126338"/>
    <lineage>
        <taxon>Bacteria</taxon>
        <taxon>Pseudomonadati</taxon>
        <taxon>Pseudomonadota</taxon>
        <taxon>Gammaproteobacteria</taxon>
        <taxon>Candidatus Kentrum</taxon>
    </lineage>
</organism>
<feature type="domain" description="J" evidence="8">
    <location>
        <begin position="181"/>
        <end position="237"/>
    </location>
</feature>